<dbReference type="SUPFAM" id="SSF53850">
    <property type="entry name" value="Periplasmic binding protein-like II"/>
    <property type="match status" value="1"/>
</dbReference>
<dbReference type="KEGG" id="mcau:MIT9_P0058"/>
<proteinExistence type="predicted"/>
<evidence type="ECO:0000313" key="4">
    <source>
        <dbReference type="Proteomes" id="UP001321825"/>
    </source>
</evidence>
<evidence type="ECO:0000259" key="2">
    <source>
        <dbReference type="Pfam" id="PF12849"/>
    </source>
</evidence>
<protein>
    <submittedName>
        <fullName evidence="3">Phosphate transport system substrate-binding protein</fullName>
    </submittedName>
</protein>
<evidence type="ECO:0000256" key="1">
    <source>
        <dbReference type="ARBA" id="ARBA00022729"/>
    </source>
</evidence>
<dbReference type="Proteomes" id="UP001321825">
    <property type="component" value="Chromosome"/>
</dbReference>
<reference evidence="4" key="1">
    <citation type="journal article" date="2024" name="Int. J. Syst. Evol. Microbiol.">
        <title>Methylomarinovum tepidoasis sp. nov., a moderately thermophilic methanotroph of the family Methylothermaceae isolated from a deep-sea hydrothermal field.</title>
        <authorList>
            <person name="Hirayama H."/>
            <person name="Takaki Y."/>
            <person name="Abe M."/>
            <person name="Miyazaki M."/>
            <person name="Uematsu K."/>
            <person name="Matsui Y."/>
            <person name="Takai K."/>
        </authorList>
    </citation>
    <scope>NUCLEOTIDE SEQUENCE [LARGE SCALE GENOMIC DNA]</scope>
    <source>
        <strain evidence="4">IT-9</strain>
    </source>
</reference>
<gene>
    <name evidence="3" type="ORF">MIT9_P0058</name>
</gene>
<dbReference type="PANTHER" id="PTHR30570">
    <property type="entry name" value="PERIPLASMIC PHOSPHATE BINDING COMPONENT OF PHOSPHATE ABC TRANSPORTER"/>
    <property type="match status" value="1"/>
</dbReference>
<dbReference type="Gene3D" id="3.40.190.10">
    <property type="entry name" value="Periplasmic binding protein-like II"/>
    <property type="match status" value="2"/>
</dbReference>
<dbReference type="PANTHER" id="PTHR30570:SF1">
    <property type="entry name" value="PHOSPHATE-BINDING PROTEIN PSTS"/>
    <property type="match status" value="1"/>
</dbReference>
<feature type="domain" description="PBP" evidence="2">
    <location>
        <begin position="59"/>
        <end position="241"/>
    </location>
</feature>
<keyword evidence="1" id="KW-0732">Signal</keyword>
<name>A0AAU9BWE4_9GAMM</name>
<accession>A0AAU9BWE4</accession>
<dbReference type="Pfam" id="PF12849">
    <property type="entry name" value="PBP_like_2"/>
    <property type="match status" value="1"/>
</dbReference>
<dbReference type="AlphaFoldDB" id="A0AAU9BWE4"/>
<dbReference type="EMBL" id="AP024714">
    <property type="protein sequence ID" value="BCX80485.1"/>
    <property type="molecule type" value="Genomic_DNA"/>
</dbReference>
<sequence length="284" mass="30322">MRRGRRCFVLTVLLGWIILGPAASARPLRLVTEPLLAPVAAAWIESLPDASRQTANALTAVQALIQGRADAAAIARPLTPAERRLLPGPVLSLPVGLDGIALYVRRDAPLQSLSLGALERLFFAANRCHPAAPPVSLSRRFGLAAASARHFQFSAKVGCGRALATAVTQLSRDRDVIDAVAATPGAIGFASASLAAAAGVRALALARHPGGRPVPPNRITLRQGRYPLTHYLYLHIRSDRQETVELARHALSPPGQQVLERRFAALPDPLRIKALRRLVAPGTR</sequence>
<organism evidence="3 4">
    <name type="scientific">Methylomarinovum caldicuralii</name>
    <dbReference type="NCBI Taxonomy" id="438856"/>
    <lineage>
        <taxon>Bacteria</taxon>
        <taxon>Pseudomonadati</taxon>
        <taxon>Pseudomonadota</taxon>
        <taxon>Gammaproteobacteria</taxon>
        <taxon>Methylococcales</taxon>
        <taxon>Methylothermaceae</taxon>
        <taxon>Methylomarinovum</taxon>
    </lineage>
</organism>
<dbReference type="InterPro" id="IPR050811">
    <property type="entry name" value="Phosphate_ABC_transporter"/>
</dbReference>
<dbReference type="InterPro" id="IPR024370">
    <property type="entry name" value="PBP_domain"/>
</dbReference>
<keyword evidence="4" id="KW-1185">Reference proteome</keyword>
<dbReference type="RefSeq" id="WP_317705472.1">
    <property type="nucleotide sequence ID" value="NZ_AP024714.1"/>
</dbReference>
<evidence type="ECO:0000313" key="3">
    <source>
        <dbReference type="EMBL" id="BCX80485.1"/>
    </source>
</evidence>